<dbReference type="Pfam" id="PF20143">
    <property type="entry name" value="NAD_kinase_C"/>
    <property type="match status" value="1"/>
</dbReference>
<gene>
    <name evidence="6" type="primary">nadK</name>
    <name evidence="7" type="ORF">HMPREF1173_00298</name>
</gene>
<reference evidence="7 8" key="1">
    <citation type="submission" date="2013-10" db="EMBL/GenBank/DDBJ databases">
        <title>The Genome Sequence of Prevotella nigrescens CC14M.</title>
        <authorList>
            <consortium name="The Broad Institute Genomics Platform"/>
            <person name="Earl A."/>
            <person name="Allen-Vercoe E."/>
            <person name="Daigneault M."/>
            <person name="Young S.K."/>
            <person name="Zeng Q."/>
            <person name="Gargeya S."/>
            <person name="Fitzgerald M."/>
            <person name="Abouelleil A."/>
            <person name="Alvarado L."/>
            <person name="Chapman S.B."/>
            <person name="Gainer-Dewar J."/>
            <person name="Goldberg J."/>
            <person name="Griggs A."/>
            <person name="Gujja S."/>
            <person name="Hansen M."/>
            <person name="Howarth C."/>
            <person name="Imamovic A."/>
            <person name="Ireland A."/>
            <person name="Larimer J."/>
            <person name="McCowan C."/>
            <person name="Murphy C."/>
            <person name="Pearson M."/>
            <person name="Poon T.W."/>
            <person name="Priest M."/>
            <person name="Roberts A."/>
            <person name="Saif S."/>
            <person name="Shea T."/>
            <person name="Sykes S."/>
            <person name="Wortman J."/>
            <person name="Nusbaum C."/>
            <person name="Birren B."/>
        </authorList>
    </citation>
    <scope>NUCLEOTIDE SEQUENCE [LARGE SCALE GENOMIC DNA]</scope>
    <source>
        <strain evidence="7 8">CC14M</strain>
    </source>
</reference>
<comment type="subcellular location">
    <subcellularLocation>
        <location evidence="6">Cytoplasm</location>
    </subcellularLocation>
</comment>
<keyword evidence="3 6" id="KW-0521">NADP</keyword>
<feature type="binding site" evidence="6">
    <location>
        <position position="218"/>
    </location>
    <ligand>
        <name>NAD(+)</name>
        <dbReference type="ChEBI" id="CHEBI:57540"/>
    </ligand>
</feature>
<comment type="function">
    <text evidence="6">Involved in the regulation of the intracellular balance of NAD and NADP, and is a key enzyme in the biosynthesis of NADP. Catalyzes specifically the phosphorylation on 2'-hydroxyl of the adenosine moiety of NAD to yield NADP.</text>
</comment>
<feature type="binding site" evidence="6">
    <location>
        <begin position="194"/>
        <end position="199"/>
    </location>
    <ligand>
        <name>NAD(+)</name>
        <dbReference type="ChEBI" id="CHEBI:57540"/>
    </ligand>
</feature>
<evidence type="ECO:0000313" key="7">
    <source>
        <dbReference type="EMBL" id="ETD29614.1"/>
    </source>
</evidence>
<keyword evidence="8" id="KW-1185">Reference proteome</keyword>
<organism evidence="7 8">
    <name type="scientific">Prevotella nigrescens CC14M</name>
    <dbReference type="NCBI Taxonomy" id="1073366"/>
    <lineage>
        <taxon>Bacteria</taxon>
        <taxon>Pseudomonadati</taxon>
        <taxon>Bacteroidota</taxon>
        <taxon>Bacteroidia</taxon>
        <taxon>Bacteroidales</taxon>
        <taxon>Prevotellaceae</taxon>
        <taxon>Prevotella</taxon>
    </lineage>
</organism>
<evidence type="ECO:0000256" key="3">
    <source>
        <dbReference type="ARBA" id="ARBA00022857"/>
    </source>
</evidence>
<dbReference type="GO" id="GO:0051287">
    <property type="term" value="F:NAD binding"/>
    <property type="evidence" value="ECO:0007669"/>
    <property type="project" value="UniProtKB-ARBA"/>
</dbReference>
<dbReference type="GO" id="GO:0006741">
    <property type="term" value="P:NADP+ biosynthetic process"/>
    <property type="evidence" value="ECO:0007669"/>
    <property type="project" value="UniProtKB-UniRule"/>
</dbReference>
<keyword evidence="1 6" id="KW-0808">Transferase</keyword>
<dbReference type="EC" id="2.7.1.23" evidence="6"/>
<dbReference type="PANTHER" id="PTHR20275:SF0">
    <property type="entry name" value="NAD KINASE"/>
    <property type="match status" value="1"/>
</dbReference>
<feature type="binding site" evidence="6">
    <location>
        <position position="85"/>
    </location>
    <ligand>
        <name>NAD(+)</name>
        <dbReference type="ChEBI" id="CHEBI:57540"/>
    </ligand>
</feature>
<dbReference type="Proteomes" id="UP000018727">
    <property type="component" value="Unassembled WGS sequence"/>
</dbReference>
<keyword evidence="6" id="KW-0963">Cytoplasm</keyword>
<dbReference type="HOGENOM" id="CLU_008831_0_3_10"/>
<comment type="catalytic activity">
    <reaction evidence="5 6">
        <text>NAD(+) + ATP = ADP + NADP(+) + H(+)</text>
        <dbReference type="Rhea" id="RHEA:18629"/>
        <dbReference type="ChEBI" id="CHEBI:15378"/>
        <dbReference type="ChEBI" id="CHEBI:30616"/>
        <dbReference type="ChEBI" id="CHEBI:57540"/>
        <dbReference type="ChEBI" id="CHEBI:58349"/>
        <dbReference type="ChEBI" id="CHEBI:456216"/>
        <dbReference type="EC" id="2.7.1.23"/>
    </reaction>
</comment>
<dbReference type="Pfam" id="PF01513">
    <property type="entry name" value="NAD_kinase"/>
    <property type="match status" value="1"/>
</dbReference>
<dbReference type="HAMAP" id="MF_00361">
    <property type="entry name" value="NAD_kinase"/>
    <property type="match status" value="1"/>
</dbReference>
<dbReference type="NCBIfam" id="NF002521">
    <property type="entry name" value="PRK01911.1"/>
    <property type="match status" value="1"/>
</dbReference>
<keyword evidence="6" id="KW-0547">Nucleotide-binding</keyword>
<dbReference type="InterPro" id="IPR002504">
    <property type="entry name" value="NADK"/>
</dbReference>
<dbReference type="AlphaFoldDB" id="V8CQH9"/>
<name>V8CQH9_9BACT</name>
<keyword evidence="6" id="KW-0067">ATP-binding</keyword>
<evidence type="ECO:0000313" key="8">
    <source>
        <dbReference type="Proteomes" id="UP000018727"/>
    </source>
</evidence>
<evidence type="ECO:0000256" key="6">
    <source>
        <dbReference type="HAMAP-Rule" id="MF_00361"/>
    </source>
</evidence>
<comment type="similarity">
    <text evidence="6">Belongs to the NAD kinase family.</text>
</comment>
<feature type="binding site" evidence="6">
    <location>
        <begin position="80"/>
        <end position="81"/>
    </location>
    <ligand>
        <name>NAD(+)</name>
        <dbReference type="ChEBI" id="CHEBI:57540"/>
    </ligand>
</feature>
<feature type="active site" description="Proton acceptor" evidence="6">
    <location>
        <position position="80"/>
    </location>
</feature>
<dbReference type="InterPro" id="IPR017437">
    <property type="entry name" value="ATP-NAD_kinase_PpnK-typ_C"/>
</dbReference>
<feature type="binding site" evidence="6">
    <location>
        <position position="183"/>
    </location>
    <ligand>
        <name>NAD(+)</name>
        <dbReference type="ChEBI" id="CHEBI:57540"/>
    </ligand>
</feature>
<evidence type="ECO:0000256" key="4">
    <source>
        <dbReference type="ARBA" id="ARBA00023027"/>
    </source>
</evidence>
<dbReference type="GO" id="GO:0046872">
    <property type="term" value="F:metal ion binding"/>
    <property type="evidence" value="ECO:0007669"/>
    <property type="project" value="UniProtKB-UniRule"/>
</dbReference>
<protein>
    <recommendedName>
        <fullName evidence="6">NAD kinase</fullName>
        <ecNumber evidence="6">2.7.1.23</ecNumber>
    </recommendedName>
    <alternativeName>
        <fullName evidence="6">ATP-dependent NAD kinase</fullName>
    </alternativeName>
</protein>
<dbReference type="GO" id="GO:0003951">
    <property type="term" value="F:NAD+ kinase activity"/>
    <property type="evidence" value="ECO:0007669"/>
    <property type="project" value="UniProtKB-UniRule"/>
</dbReference>
<evidence type="ECO:0000256" key="2">
    <source>
        <dbReference type="ARBA" id="ARBA00022777"/>
    </source>
</evidence>
<proteinExistence type="inferred from homology"/>
<keyword evidence="2 6" id="KW-0418">Kinase</keyword>
<evidence type="ECO:0000256" key="1">
    <source>
        <dbReference type="ARBA" id="ARBA00022679"/>
    </source>
</evidence>
<dbReference type="PANTHER" id="PTHR20275">
    <property type="entry name" value="NAD KINASE"/>
    <property type="match status" value="1"/>
</dbReference>
<comment type="cofactor">
    <cofactor evidence="6">
        <name>a divalent metal cation</name>
        <dbReference type="ChEBI" id="CHEBI:60240"/>
    </cofactor>
</comment>
<comment type="caution">
    <text evidence="6">Lacks conserved residue(s) required for the propagation of feature annotation.</text>
</comment>
<dbReference type="GO" id="GO:0005524">
    <property type="term" value="F:ATP binding"/>
    <property type="evidence" value="ECO:0007669"/>
    <property type="project" value="UniProtKB-KW"/>
</dbReference>
<dbReference type="GO" id="GO:0019674">
    <property type="term" value="P:NAD+ metabolic process"/>
    <property type="evidence" value="ECO:0007669"/>
    <property type="project" value="InterPro"/>
</dbReference>
<feature type="binding site" evidence="6">
    <location>
        <begin position="153"/>
        <end position="154"/>
    </location>
    <ligand>
        <name>NAD(+)</name>
        <dbReference type="ChEBI" id="CHEBI:57540"/>
    </ligand>
</feature>
<dbReference type="Gene3D" id="2.60.200.30">
    <property type="entry name" value="Probable inorganic polyphosphate/atp-NAD kinase, domain 2"/>
    <property type="match status" value="1"/>
</dbReference>
<accession>V8CQH9</accession>
<dbReference type="Gene3D" id="3.40.50.10330">
    <property type="entry name" value="Probable inorganic polyphosphate/atp-NAD kinase, domain 1"/>
    <property type="match status" value="1"/>
</dbReference>
<dbReference type="InterPro" id="IPR016064">
    <property type="entry name" value="NAD/diacylglycerol_kinase_sf"/>
</dbReference>
<sequence length="298" mass="33542">MRFMTRKELSFAIFGNSRQTLEANYIKDVFDYLTKYGARTFVEEHLYEGLCKNLIKKEQVAGVIKENDFNTDYAISLGGDGTFLRAASRVGAKQIPIIGVNMGRLGFLADVLPNEIEEVLDDIYKGDFDIDERSVIKIETENEVIETSPYALNDISILKRDNASMITIHAKIDDEYLVTYQADGLIVSTPTGSTAYSLSNGGPIIVPRGDILCLTPVAPHSLNIRPIVFNDDVVIRLEVESRSHNYLVAIDGRSVKLKEGTMLTIRKAPFVTRIVKRRDYSYFATLRTKLMWGADLRK</sequence>
<dbReference type="EMBL" id="AZJH01000005">
    <property type="protein sequence ID" value="ETD29614.1"/>
    <property type="molecule type" value="Genomic_DNA"/>
</dbReference>
<comment type="caution">
    <text evidence="7">The sequence shown here is derived from an EMBL/GenBank/DDBJ whole genome shotgun (WGS) entry which is preliminary data.</text>
</comment>
<dbReference type="GO" id="GO:0005737">
    <property type="term" value="C:cytoplasm"/>
    <property type="evidence" value="ECO:0007669"/>
    <property type="project" value="UniProtKB-SubCell"/>
</dbReference>
<dbReference type="InterPro" id="IPR017438">
    <property type="entry name" value="ATP-NAD_kinase_N"/>
</dbReference>
<dbReference type="PATRIC" id="fig|1073366.3.peg.297"/>
<evidence type="ECO:0000256" key="5">
    <source>
        <dbReference type="ARBA" id="ARBA00047925"/>
    </source>
</evidence>
<keyword evidence="4 6" id="KW-0520">NAD</keyword>
<dbReference type="SUPFAM" id="SSF111331">
    <property type="entry name" value="NAD kinase/diacylglycerol kinase-like"/>
    <property type="match status" value="1"/>
</dbReference>